<dbReference type="EMBL" id="MSCJ01000003">
    <property type="protein sequence ID" value="PQJ62420.1"/>
    <property type="molecule type" value="Genomic_DNA"/>
</dbReference>
<dbReference type="AlphaFoldDB" id="A0A2S7VL76"/>
<comment type="caution">
    <text evidence="2">The sequence shown here is derived from an EMBL/GenBank/DDBJ whole genome shotgun (WGS) entry which is preliminary data.</text>
</comment>
<organism evidence="2 3">
    <name type="scientific">Photobacterium angustum</name>
    <dbReference type="NCBI Taxonomy" id="661"/>
    <lineage>
        <taxon>Bacteria</taxon>
        <taxon>Pseudomonadati</taxon>
        <taxon>Pseudomonadota</taxon>
        <taxon>Gammaproteobacteria</taxon>
        <taxon>Vibrionales</taxon>
        <taxon>Vibrionaceae</taxon>
        <taxon>Photobacterium</taxon>
    </lineage>
</organism>
<keyword evidence="1" id="KW-0732">Signal</keyword>
<dbReference type="OrthoDB" id="5829809at2"/>
<name>A0A2S7VL76_PHOAN</name>
<evidence type="ECO:0000313" key="2">
    <source>
        <dbReference type="EMBL" id="PQJ62420.1"/>
    </source>
</evidence>
<feature type="chain" id="PRO_5015429897" evidence="1">
    <location>
        <begin position="23"/>
        <end position="83"/>
    </location>
</feature>
<dbReference type="RefSeq" id="WP_105062230.1">
    <property type="nucleotide sequence ID" value="NZ_MSCJ01000003.1"/>
</dbReference>
<gene>
    <name evidence="2" type="ORF">BTO08_19500</name>
</gene>
<proteinExistence type="predicted"/>
<dbReference type="Proteomes" id="UP000238730">
    <property type="component" value="Unassembled WGS sequence"/>
</dbReference>
<reference evidence="2 3" key="1">
    <citation type="submission" date="2016-12" db="EMBL/GenBank/DDBJ databases">
        <title>Diversity of luminous bacteria.</title>
        <authorList>
            <person name="Yoshizawa S."/>
            <person name="Kogure K."/>
        </authorList>
    </citation>
    <scope>NUCLEOTIDE SEQUENCE [LARGE SCALE GENOMIC DNA]</scope>
    <source>
        <strain evidence="2 3">LC1-200</strain>
    </source>
</reference>
<evidence type="ECO:0000313" key="3">
    <source>
        <dbReference type="Proteomes" id="UP000238730"/>
    </source>
</evidence>
<protein>
    <submittedName>
        <fullName evidence="2">Uncharacterized protein</fullName>
    </submittedName>
</protein>
<feature type="signal peptide" evidence="1">
    <location>
        <begin position="1"/>
        <end position="22"/>
    </location>
</feature>
<sequence length="83" mass="9661">MKMCVISSLISIFLLISFPSEAQSVKQYKNQYSVVPCNGLKTKLESLEKRSKMILNVATEKVKKEFKYKRKALRLLMKQKNCE</sequence>
<evidence type="ECO:0000256" key="1">
    <source>
        <dbReference type="SAM" id="SignalP"/>
    </source>
</evidence>
<accession>A0A2S7VL76</accession>